<evidence type="ECO:0000256" key="4">
    <source>
        <dbReference type="ARBA" id="ARBA00023136"/>
    </source>
</evidence>
<comment type="similarity">
    <text evidence="5">Belongs to the SAT4 family.</text>
</comment>
<evidence type="ECO:0000256" key="2">
    <source>
        <dbReference type="ARBA" id="ARBA00022692"/>
    </source>
</evidence>
<feature type="transmembrane region" description="Helical" evidence="6">
    <location>
        <begin position="23"/>
        <end position="45"/>
    </location>
</feature>
<evidence type="ECO:0000256" key="3">
    <source>
        <dbReference type="ARBA" id="ARBA00022989"/>
    </source>
</evidence>
<keyword evidence="3 6" id="KW-1133">Transmembrane helix</keyword>
<dbReference type="EMBL" id="JAQQPM010000006">
    <property type="protein sequence ID" value="KAK2072903.1"/>
    <property type="molecule type" value="Genomic_DNA"/>
</dbReference>
<feature type="transmembrane region" description="Helical" evidence="6">
    <location>
        <begin position="57"/>
        <end position="80"/>
    </location>
</feature>
<evidence type="ECO:0000256" key="1">
    <source>
        <dbReference type="ARBA" id="ARBA00004141"/>
    </source>
</evidence>
<proteinExistence type="inferred from homology"/>
<dbReference type="PANTHER" id="PTHR33048">
    <property type="entry name" value="PTH11-LIKE INTEGRAL MEMBRANE PROTEIN (AFU_ORTHOLOGUE AFUA_5G11245)"/>
    <property type="match status" value="1"/>
</dbReference>
<evidence type="ECO:0000259" key="7">
    <source>
        <dbReference type="Pfam" id="PF20684"/>
    </source>
</evidence>
<dbReference type="GO" id="GO:0016020">
    <property type="term" value="C:membrane"/>
    <property type="evidence" value="ECO:0007669"/>
    <property type="project" value="UniProtKB-SubCell"/>
</dbReference>
<accession>A0AAD9MGI3</accession>
<evidence type="ECO:0000313" key="8">
    <source>
        <dbReference type="EMBL" id="KAK2072903.1"/>
    </source>
</evidence>
<keyword evidence="4 6" id="KW-0472">Membrane</keyword>
<feature type="transmembrane region" description="Helical" evidence="6">
    <location>
        <begin position="258"/>
        <end position="278"/>
    </location>
</feature>
<name>A0AAD9MGI3_9PEZI</name>
<dbReference type="InterPro" id="IPR049326">
    <property type="entry name" value="Rhodopsin_dom_fungi"/>
</dbReference>
<evidence type="ECO:0000256" key="6">
    <source>
        <dbReference type="SAM" id="Phobius"/>
    </source>
</evidence>
<keyword evidence="9" id="KW-1185">Reference proteome</keyword>
<feature type="transmembrane region" description="Helical" evidence="6">
    <location>
        <begin position="138"/>
        <end position="159"/>
    </location>
</feature>
<organism evidence="8 9">
    <name type="scientific">Phyllachora maydis</name>
    <dbReference type="NCBI Taxonomy" id="1825666"/>
    <lineage>
        <taxon>Eukaryota</taxon>
        <taxon>Fungi</taxon>
        <taxon>Dikarya</taxon>
        <taxon>Ascomycota</taxon>
        <taxon>Pezizomycotina</taxon>
        <taxon>Sordariomycetes</taxon>
        <taxon>Sordariomycetidae</taxon>
        <taxon>Phyllachorales</taxon>
        <taxon>Phyllachoraceae</taxon>
        <taxon>Phyllachora</taxon>
    </lineage>
</organism>
<comment type="subcellular location">
    <subcellularLocation>
        <location evidence="1">Membrane</location>
        <topology evidence="1">Multi-pass membrane protein</topology>
    </subcellularLocation>
</comment>
<comment type="caution">
    <text evidence="8">The sequence shown here is derived from an EMBL/GenBank/DDBJ whole genome shotgun (WGS) entry which is preliminary data.</text>
</comment>
<dbReference type="InterPro" id="IPR052337">
    <property type="entry name" value="SAT4-like"/>
</dbReference>
<dbReference type="Proteomes" id="UP001217918">
    <property type="component" value="Unassembled WGS sequence"/>
</dbReference>
<feature type="transmembrane region" description="Helical" evidence="6">
    <location>
        <begin position="186"/>
        <end position="208"/>
    </location>
</feature>
<sequence length="396" mass="41678">MDTTTTTTTPPSAEFLAETKAPMLYAGLWTFTAVTSVILGLRLYVRLRLSTVHGIDDALATVSWVLLAVFVAVDSVATSLGLGRHAAYLAAAGDDTVPRIVFYLWLGNSLATMANSLAKTSFAFTLLRILPQRWARTLLWAVAVSLNLANACLVVFIYAQCADARSVWDPARYPSRCWPPSVLTDFAIFVGAYSGAMDFVLAVLPWTVLPKLQMRAREKFGVAVAMSLGVVAGAASIVKTVNLQSLSLSDATWGQADLVMWGCVEVSLTIMAASIPTLRPLARKFFPGSSAGRSSAEAAAAAAAAAGSSYRLHRLEKGKRSVAARPGALAGNVVTIGAKVAGGRGGGVGLGVNAGAGTHYDDDSDRSILHGDEAVSTTEFPDNGIKATTEVCVRYE</sequence>
<dbReference type="PANTHER" id="PTHR33048:SF42">
    <property type="entry name" value="INTEGRAL MEMBRANE PROTEIN"/>
    <property type="match status" value="1"/>
</dbReference>
<evidence type="ECO:0000313" key="9">
    <source>
        <dbReference type="Proteomes" id="UP001217918"/>
    </source>
</evidence>
<dbReference type="AlphaFoldDB" id="A0AAD9MGI3"/>
<feature type="transmembrane region" description="Helical" evidence="6">
    <location>
        <begin position="100"/>
        <end position="118"/>
    </location>
</feature>
<gene>
    <name evidence="8" type="ORF">P8C59_007229</name>
</gene>
<reference evidence="8" key="1">
    <citation type="journal article" date="2023" name="Mol. Plant Microbe Interact.">
        <title>Elucidating the Obligate Nature and Biological Capacity of an Invasive Fungal Corn Pathogen.</title>
        <authorList>
            <person name="MacCready J.S."/>
            <person name="Roggenkamp E.M."/>
            <person name="Gdanetz K."/>
            <person name="Chilvers M.I."/>
        </authorList>
    </citation>
    <scope>NUCLEOTIDE SEQUENCE</scope>
    <source>
        <strain evidence="8">PM02</strain>
    </source>
</reference>
<feature type="transmembrane region" description="Helical" evidence="6">
    <location>
        <begin position="220"/>
        <end position="238"/>
    </location>
</feature>
<keyword evidence="2 6" id="KW-0812">Transmembrane</keyword>
<protein>
    <recommendedName>
        <fullName evidence="7">Rhodopsin domain-containing protein</fullName>
    </recommendedName>
</protein>
<evidence type="ECO:0000256" key="5">
    <source>
        <dbReference type="ARBA" id="ARBA00038359"/>
    </source>
</evidence>
<feature type="domain" description="Rhodopsin" evidence="7">
    <location>
        <begin position="41"/>
        <end position="283"/>
    </location>
</feature>
<dbReference type="Pfam" id="PF20684">
    <property type="entry name" value="Fung_rhodopsin"/>
    <property type="match status" value="1"/>
</dbReference>